<accession>A0A8J5SFX3</accession>
<proteinExistence type="predicted"/>
<evidence type="ECO:0000313" key="3">
    <source>
        <dbReference type="EMBL" id="KAG8054849.1"/>
    </source>
</evidence>
<dbReference type="PROSITE" id="PS52045">
    <property type="entry name" value="NEPROSIN_PEP_CD"/>
    <property type="match status" value="1"/>
</dbReference>
<reference evidence="3" key="1">
    <citation type="journal article" date="2021" name="bioRxiv">
        <title>Whole Genome Assembly and Annotation of Northern Wild Rice, Zizania palustris L., Supports a Whole Genome Duplication in the Zizania Genus.</title>
        <authorList>
            <person name="Haas M."/>
            <person name="Kono T."/>
            <person name="Macchietto M."/>
            <person name="Millas R."/>
            <person name="McGilp L."/>
            <person name="Shao M."/>
            <person name="Duquette J."/>
            <person name="Hirsch C.N."/>
            <person name="Kimball J."/>
        </authorList>
    </citation>
    <scope>NUCLEOTIDE SEQUENCE</scope>
    <source>
        <tissue evidence="3">Fresh leaf tissue</tissue>
    </source>
</reference>
<evidence type="ECO:0000256" key="1">
    <source>
        <dbReference type="SAM" id="SignalP"/>
    </source>
</evidence>
<dbReference type="Proteomes" id="UP000729402">
    <property type="component" value="Unassembled WGS sequence"/>
</dbReference>
<dbReference type="EMBL" id="JAAALK010000288">
    <property type="protein sequence ID" value="KAG8054849.1"/>
    <property type="molecule type" value="Genomic_DNA"/>
</dbReference>
<keyword evidence="4" id="KW-1185">Reference proteome</keyword>
<protein>
    <recommendedName>
        <fullName evidence="2">Neprosin PEP catalytic domain-containing protein</fullName>
    </recommendedName>
</protein>
<dbReference type="InterPro" id="IPR053168">
    <property type="entry name" value="Glutamic_endopeptidase"/>
</dbReference>
<evidence type="ECO:0000313" key="4">
    <source>
        <dbReference type="Proteomes" id="UP000729402"/>
    </source>
</evidence>
<feature type="chain" id="PRO_5035219244" description="Neprosin PEP catalytic domain-containing protein" evidence="1">
    <location>
        <begin position="24"/>
        <end position="303"/>
    </location>
</feature>
<gene>
    <name evidence="3" type="ORF">GUJ93_ZPchr0001g33116</name>
</gene>
<keyword evidence="1" id="KW-0732">Signal</keyword>
<dbReference type="PANTHER" id="PTHR31589:SF112">
    <property type="entry name" value="OS01G0834300 PROTEIN"/>
    <property type="match status" value="1"/>
</dbReference>
<reference evidence="3" key="2">
    <citation type="submission" date="2021-02" db="EMBL/GenBank/DDBJ databases">
        <authorList>
            <person name="Kimball J.A."/>
            <person name="Haas M.W."/>
            <person name="Macchietto M."/>
            <person name="Kono T."/>
            <person name="Duquette J."/>
            <person name="Shao M."/>
        </authorList>
    </citation>
    <scope>NUCLEOTIDE SEQUENCE</scope>
    <source>
        <tissue evidence="3">Fresh leaf tissue</tissue>
    </source>
</reference>
<evidence type="ECO:0000259" key="2">
    <source>
        <dbReference type="PROSITE" id="PS52045"/>
    </source>
</evidence>
<feature type="domain" description="Neprosin PEP catalytic" evidence="2">
    <location>
        <begin position="74"/>
        <end position="303"/>
    </location>
</feature>
<dbReference type="PANTHER" id="PTHR31589">
    <property type="entry name" value="PROTEIN, PUTATIVE (DUF239)-RELATED-RELATED"/>
    <property type="match status" value="1"/>
</dbReference>
<dbReference type="Pfam" id="PF03080">
    <property type="entry name" value="Neprosin"/>
    <property type="match status" value="1"/>
</dbReference>
<dbReference type="InterPro" id="IPR004314">
    <property type="entry name" value="Neprosin"/>
</dbReference>
<name>A0A8J5SFX3_ZIZPA</name>
<feature type="signal peptide" evidence="1">
    <location>
        <begin position="1"/>
        <end position="23"/>
    </location>
</feature>
<organism evidence="3 4">
    <name type="scientific">Zizania palustris</name>
    <name type="common">Northern wild rice</name>
    <dbReference type="NCBI Taxonomy" id="103762"/>
    <lineage>
        <taxon>Eukaryota</taxon>
        <taxon>Viridiplantae</taxon>
        <taxon>Streptophyta</taxon>
        <taxon>Embryophyta</taxon>
        <taxon>Tracheophyta</taxon>
        <taxon>Spermatophyta</taxon>
        <taxon>Magnoliopsida</taxon>
        <taxon>Liliopsida</taxon>
        <taxon>Poales</taxon>
        <taxon>Poaceae</taxon>
        <taxon>BOP clade</taxon>
        <taxon>Oryzoideae</taxon>
        <taxon>Oryzeae</taxon>
        <taxon>Zizaniinae</taxon>
        <taxon>Zizania</taxon>
    </lineage>
</organism>
<comment type="caution">
    <text evidence="3">The sequence shown here is derived from an EMBL/GenBank/DDBJ whole genome shotgun (WGS) entry which is preliminary data.</text>
</comment>
<sequence>MSEVTCLFIVLTRILISAHGIAGSQTYDGNQANLMTVSSKANESASLPVDPFLYVTMDTSVKAQQSNDKDPTHVDPGAPYIFIAGYDVNSSESYYGIQAATDVYDLSLKKNQHSGTMISIIRVKDETPQRKINAVHVGWHNDDYKTGCYNLECPGYVPEDGTSLVPGIAINSVSKPGGTKHIVVFKIFKDGIGDWLLHCGFDSEPYLIGRFPASLFTTLTDKADEVALNGYTVTPRAHLAPMGSGYLSESANAASFSNIQLIDQHGQPSRVQQNLPAVMTYPAIYSVSPISADGTFTYGGTSE</sequence>
<dbReference type="OrthoDB" id="670855at2759"/>
<dbReference type="AlphaFoldDB" id="A0A8J5SFX3"/>